<evidence type="ECO:0000313" key="16">
    <source>
        <dbReference type="EMBL" id="SFQ30653.1"/>
    </source>
</evidence>
<feature type="region of interest" description="Disordered" evidence="13">
    <location>
        <begin position="647"/>
        <end position="670"/>
    </location>
</feature>
<dbReference type="SMART" id="SM00437">
    <property type="entry name" value="TOP1Ac"/>
    <property type="match status" value="1"/>
</dbReference>
<reference evidence="17" key="1">
    <citation type="submission" date="2016-10" db="EMBL/GenBank/DDBJ databases">
        <authorList>
            <person name="Varghese N."/>
            <person name="Submissions S."/>
        </authorList>
    </citation>
    <scope>NUCLEOTIDE SEQUENCE [LARGE SCALE GENOMIC DNA]</scope>
    <source>
        <strain evidence="17">JCM 18195</strain>
    </source>
</reference>
<dbReference type="GO" id="GO:0006281">
    <property type="term" value="P:DNA repair"/>
    <property type="evidence" value="ECO:0007669"/>
    <property type="project" value="TreeGrafter"/>
</dbReference>
<dbReference type="NCBIfam" id="NF005829">
    <property type="entry name" value="PRK07726.1"/>
    <property type="match status" value="1"/>
</dbReference>
<dbReference type="FunFam" id="1.10.290.10:FF:000004">
    <property type="entry name" value="DNA topoisomerase 3"/>
    <property type="match status" value="1"/>
</dbReference>
<evidence type="ECO:0000256" key="6">
    <source>
        <dbReference type="ARBA" id="ARBA00023029"/>
    </source>
</evidence>
<dbReference type="Gene3D" id="3.30.65.10">
    <property type="entry name" value="Bacterial Topoisomerase I, domain 1"/>
    <property type="match status" value="1"/>
</dbReference>
<sequence length="670" mass="74762">MRLFLCEKPSQARDIARVLGAHRREEGCLSGRDVIVTWCVGHLLEAAPPEAYDARYKQWSLEDLPIIPKRWLVEIKARTKDQFRVVKRLLAEAESLVIATDADREGELIAREILELCDYRGTVQRLWLSALDETSIRKALAALKPGEETYPLYLAALARSRADWLVGMNLSRLFTLLGRRGGYDGILSVGRVQTPTLRLVVDRDRAIASFVPTPYWQVDVRLKQDGQAFAAQWQPPEAALDQQGHCVDHNLAREVAQRLAQETSACVSAIDSERLQQPAPLPFALSTLQELCSRKLGLGVQTTLDIAQSLYEQHKAITYPRTDCGYLPDSLRQEVPAVLAALRHNDPTLAPLLDSLNTSLRSRAWNDDKITAHHGIIPTVQSVDLRCMTVNEQAIYALIRGHYLAQFLPAHEWLRTRVELSCAGQQLLAIGKQVLQTGWQRVLNDPEEPDSDKPAEQSLPALEPGLLCCLSHTELTEQQTRPPKAFTEGDLLRAMKGVARLVEDPRLRRTLRESAGIGTEATRAGIIKGLIERGYLVKKQRSLTASAAAHTLIEAVPAAIADPGTTAVWEQALDEIAAGRMSLEHFLMRQTSWIERWVKHNTQLELQLPTDKGPACPLCASTTRRRSGRNGLFWSCSKYPACTGTLGMADTKPARRAPSRRRSQTTRTDR</sequence>
<protein>
    <recommendedName>
        <fullName evidence="3">DNA topoisomerase</fullName>
        <ecNumber evidence="3">5.6.2.1</ecNumber>
    </recommendedName>
    <alternativeName>
        <fullName evidence="12">Omega-protein</fullName>
    </alternativeName>
    <alternativeName>
        <fullName evidence="11">Relaxing enzyme</fullName>
    </alternativeName>
    <alternativeName>
        <fullName evidence="9">Swivelase</fullName>
    </alternativeName>
    <alternativeName>
        <fullName evidence="10">Untwisting enzyme</fullName>
    </alternativeName>
</protein>
<dbReference type="EMBL" id="FOXM01000016">
    <property type="protein sequence ID" value="SFQ30653.1"/>
    <property type="molecule type" value="Genomic_DNA"/>
</dbReference>
<proteinExistence type="inferred from homology"/>
<dbReference type="CDD" id="cd00186">
    <property type="entry name" value="TOP1Ac"/>
    <property type="match status" value="1"/>
</dbReference>
<dbReference type="InterPro" id="IPR006171">
    <property type="entry name" value="TOPRIM_dom"/>
</dbReference>
<dbReference type="GO" id="GO:0003677">
    <property type="term" value="F:DNA binding"/>
    <property type="evidence" value="ECO:0007669"/>
    <property type="project" value="UniProtKB-KW"/>
</dbReference>
<feature type="domain" description="Toprim" evidence="14">
    <location>
        <begin position="1"/>
        <end position="132"/>
    </location>
</feature>
<dbReference type="PROSITE" id="PS50880">
    <property type="entry name" value="TOPRIM"/>
    <property type="match status" value="1"/>
</dbReference>
<dbReference type="SUPFAM" id="SSF56712">
    <property type="entry name" value="Prokaryotic type I DNA topoisomerase"/>
    <property type="match status" value="1"/>
</dbReference>
<dbReference type="Gene3D" id="3.40.50.140">
    <property type="match status" value="1"/>
</dbReference>
<dbReference type="InterPro" id="IPR013825">
    <property type="entry name" value="Topo_IA_cen_sub2"/>
</dbReference>
<evidence type="ECO:0000256" key="5">
    <source>
        <dbReference type="ARBA" id="ARBA00022842"/>
    </source>
</evidence>
<dbReference type="Pfam" id="PF01751">
    <property type="entry name" value="Toprim"/>
    <property type="match status" value="1"/>
</dbReference>
<dbReference type="NCBIfam" id="TIGR01056">
    <property type="entry name" value="topB"/>
    <property type="match status" value="1"/>
</dbReference>
<keyword evidence="6" id="KW-0799">Topoisomerase</keyword>
<evidence type="ECO:0000256" key="2">
    <source>
        <dbReference type="ARBA" id="ARBA00009446"/>
    </source>
</evidence>
<dbReference type="AlphaFoldDB" id="A0A1I5XF99"/>
<dbReference type="RefSeq" id="WP_092433747.1">
    <property type="nucleotide sequence ID" value="NZ_FOXM01000016.1"/>
</dbReference>
<dbReference type="Pfam" id="PF01131">
    <property type="entry name" value="Topoisom_bac"/>
    <property type="match status" value="1"/>
</dbReference>
<feature type="domain" description="Topo IA-type catalytic" evidence="15">
    <location>
        <begin position="149"/>
        <end position="598"/>
    </location>
</feature>
<feature type="compositionally biased region" description="Basic residues" evidence="13">
    <location>
        <begin position="654"/>
        <end position="664"/>
    </location>
</feature>
<dbReference type="CDD" id="cd03362">
    <property type="entry name" value="TOPRIM_TopoIA_TopoIII"/>
    <property type="match status" value="1"/>
</dbReference>
<evidence type="ECO:0000256" key="12">
    <source>
        <dbReference type="ARBA" id="ARBA00032877"/>
    </source>
</evidence>
<dbReference type="InterPro" id="IPR023406">
    <property type="entry name" value="Topo_IA_AS"/>
</dbReference>
<dbReference type="GO" id="GO:0003917">
    <property type="term" value="F:DNA topoisomerase type I (single strand cut, ATP-independent) activity"/>
    <property type="evidence" value="ECO:0007669"/>
    <property type="project" value="UniProtKB-EC"/>
</dbReference>
<evidence type="ECO:0000256" key="11">
    <source>
        <dbReference type="ARBA" id="ARBA00032235"/>
    </source>
</evidence>
<keyword evidence="17" id="KW-1185">Reference proteome</keyword>
<dbReference type="InterPro" id="IPR023405">
    <property type="entry name" value="Topo_IA_core_domain"/>
</dbReference>
<dbReference type="SMART" id="SM00493">
    <property type="entry name" value="TOPRIM"/>
    <property type="match status" value="1"/>
</dbReference>
<dbReference type="GO" id="GO:0046872">
    <property type="term" value="F:metal ion binding"/>
    <property type="evidence" value="ECO:0007669"/>
    <property type="project" value="UniProtKB-KW"/>
</dbReference>
<accession>A0A1I5XF99</accession>
<evidence type="ECO:0000256" key="13">
    <source>
        <dbReference type="SAM" id="MobiDB-lite"/>
    </source>
</evidence>
<evidence type="ECO:0000256" key="8">
    <source>
        <dbReference type="ARBA" id="ARBA00023235"/>
    </source>
</evidence>
<evidence type="ECO:0000256" key="3">
    <source>
        <dbReference type="ARBA" id="ARBA00012891"/>
    </source>
</evidence>
<dbReference type="SUPFAM" id="SSF57783">
    <property type="entry name" value="Zinc beta-ribbon"/>
    <property type="match status" value="1"/>
</dbReference>
<dbReference type="Gene3D" id="1.10.290.10">
    <property type="entry name" value="Topoisomerase I, domain 4"/>
    <property type="match status" value="1"/>
</dbReference>
<dbReference type="InterPro" id="IPR005738">
    <property type="entry name" value="TopoIII"/>
</dbReference>
<dbReference type="InterPro" id="IPR000380">
    <property type="entry name" value="Topo_IA"/>
</dbReference>
<dbReference type="Gene3D" id="1.10.460.10">
    <property type="entry name" value="Topoisomerase I, domain 2"/>
    <property type="match status" value="1"/>
</dbReference>
<dbReference type="GO" id="GO:0006265">
    <property type="term" value="P:DNA topological change"/>
    <property type="evidence" value="ECO:0007669"/>
    <property type="project" value="InterPro"/>
</dbReference>
<name>A0A1I5XF99_9GAMM</name>
<dbReference type="InterPro" id="IPR034144">
    <property type="entry name" value="TOPRIM_TopoIII"/>
</dbReference>
<evidence type="ECO:0000256" key="9">
    <source>
        <dbReference type="ARBA" id="ARBA00030003"/>
    </source>
</evidence>
<evidence type="ECO:0000256" key="7">
    <source>
        <dbReference type="ARBA" id="ARBA00023125"/>
    </source>
</evidence>
<dbReference type="InterPro" id="IPR013826">
    <property type="entry name" value="Topo_IA_cen_sub3"/>
</dbReference>
<gene>
    <name evidence="16" type="ORF">SAMN05216229_11630</name>
</gene>
<organism evidence="16 17">
    <name type="scientific">Geopseudomonas sagittaria</name>
    <dbReference type="NCBI Taxonomy" id="1135990"/>
    <lineage>
        <taxon>Bacteria</taxon>
        <taxon>Pseudomonadati</taxon>
        <taxon>Pseudomonadota</taxon>
        <taxon>Gammaproteobacteria</taxon>
        <taxon>Pseudomonadales</taxon>
        <taxon>Pseudomonadaceae</taxon>
        <taxon>Geopseudomonas</taxon>
    </lineage>
</organism>
<dbReference type="EC" id="5.6.2.1" evidence="3"/>
<dbReference type="InterPro" id="IPR003602">
    <property type="entry name" value="Topo_IA_DNA-bd_dom"/>
</dbReference>
<dbReference type="Proteomes" id="UP000243084">
    <property type="component" value="Unassembled WGS sequence"/>
</dbReference>
<evidence type="ECO:0000256" key="4">
    <source>
        <dbReference type="ARBA" id="ARBA00022723"/>
    </source>
</evidence>
<dbReference type="PANTHER" id="PTHR11390:SF21">
    <property type="entry name" value="DNA TOPOISOMERASE 3-ALPHA"/>
    <property type="match status" value="1"/>
</dbReference>
<dbReference type="SMART" id="SM00436">
    <property type="entry name" value="TOP1Bc"/>
    <property type="match status" value="1"/>
</dbReference>
<comment type="catalytic activity">
    <reaction evidence="1">
        <text>ATP-independent breakage of single-stranded DNA, followed by passage and rejoining.</text>
        <dbReference type="EC" id="5.6.2.1"/>
    </reaction>
</comment>
<evidence type="ECO:0000259" key="15">
    <source>
        <dbReference type="PROSITE" id="PS52039"/>
    </source>
</evidence>
<evidence type="ECO:0000256" key="10">
    <source>
        <dbReference type="ARBA" id="ARBA00031985"/>
    </source>
</evidence>
<evidence type="ECO:0000313" key="17">
    <source>
        <dbReference type="Proteomes" id="UP000243084"/>
    </source>
</evidence>
<keyword evidence="8 16" id="KW-0413">Isomerase</keyword>
<dbReference type="PANTHER" id="PTHR11390">
    <property type="entry name" value="PROKARYOTIC DNA TOPOISOMERASE"/>
    <property type="match status" value="1"/>
</dbReference>
<dbReference type="InterPro" id="IPR013824">
    <property type="entry name" value="Topo_IA_cen_sub1"/>
</dbReference>
<keyword evidence="7" id="KW-0238">DNA-binding</keyword>
<keyword evidence="4" id="KW-0479">Metal-binding</keyword>
<dbReference type="OrthoDB" id="9803554at2"/>
<dbReference type="FunFam" id="3.40.50.140:FF:000004">
    <property type="entry name" value="DNA topoisomerase 3"/>
    <property type="match status" value="1"/>
</dbReference>
<dbReference type="Gene3D" id="2.70.20.10">
    <property type="entry name" value="Topoisomerase I, domain 3"/>
    <property type="match status" value="1"/>
</dbReference>
<dbReference type="GO" id="GO:0043597">
    <property type="term" value="C:cytoplasmic replication fork"/>
    <property type="evidence" value="ECO:0007669"/>
    <property type="project" value="TreeGrafter"/>
</dbReference>
<dbReference type="InterPro" id="IPR003601">
    <property type="entry name" value="Topo_IA_2"/>
</dbReference>
<dbReference type="PROSITE" id="PS52039">
    <property type="entry name" value="TOPO_IA_2"/>
    <property type="match status" value="1"/>
</dbReference>
<dbReference type="GO" id="GO:0006310">
    <property type="term" value="P:DNA recombination"/>
    <property type="evidence" value="ECO:0007669"/>
    <property type="project" value="TreeGrafter"/>
</dbReference>
<dbReference type="PROSITE" id="PS00396">
    <property type="entry name" value="TOPO_IA_1"/>
    <property type="match status" value="1"/>
</dbReference>
<comment type="similarity">
    <text evidence="2">Belongs to the type IA topoisomerase family.</text>
</comment>
<dbReference type="PRINTS" id="PR00417">
    <property type="entry name" value="PRTPISMRASEI"/>
</dbReference>
<evidence type="ECO:0000259" key="14">
    <source>
        <dbReference type="PROSITE" id="PS50880"/>
    </source>
</evidence>
<dbReference type="InterPro" id="IPR013497">
    <property type="entry name" value="Topo_IA_cen"/>
</dbReference>
<keyword evidence="5" id="KW-0460">Magnesium</keyword>
<evidence type="ECO:0000256" key="1">
    <source>
        <dbReference type="ARBA" id="ARBA00000213"/>
    </source>
</evidence>